<reference evidence="1" key="1">
    <citation type="journal article" date="2011" name="Environ. Microbiol.">
        <title>Genomic insights into the metabolic potential of the polycyclic aromatic hydrocarbon degrading sulfate-reducing Deltaproteobacterium N47.</title>
        <authorList>
            <person name="Bergmann F."/>
            <person name="Selesi D."/>
            <person name="Weinmaier T."/>
            <person name="Tischler P."/>
            <person name="Rattei T."/>
            <person name="Meckenstock R.U."/>
        </authorList>
    </citation>
    <scope>NUCLEOTIDE SEQUENCE</scope>
</reference>
<name>E1YJR5_9BACT</name>
<gene>
    <name evidence="1" type="ORF">N47_E50310</name>
</gene>
<sequence>MLKKSLTERIHSPRFFQTGLTGWTGFLPDGRMIDSPISRLYSIK</sequence>
<dbReference type="AlphaFoldDB" id="E1YJR5"/>
<evidence type="ECO:0000313" key="1">
    <source>
        <dbReference type="EMBL" id="CBX31519.1"/>
    </source>
</evidence>
<organism evidence="1">
    <name type="scientific">uncultured Desulfobacterium sp</name>
    <dbReference type="NCBI Taxonomy" id="201089"/>
    <lineage>
        <taxon>Bacteria</taxon>
        <taxon>Pseudomonadati</taxon>
        <taxon>Thermodesulfobacteriota</taxon>
        <taxon>Desulfobacteria</taxon>
        <taxon>Desulfobacterales</taxon>
        <taxon>Desulfobacteriaceae</taxon>
        <taxon>Desulfobacterium</taxon>
        <taxon>environmental samples</taxon>
    </lineage>
</organism>
<protein>
    <submittedName>
        <fullName evidence="1">Uncharacterized protein</fullName>
    </submittedName>
</protein>
<proteinExistence type="predicted"/>
<dbReference type="EMBL" id="FR695877">
    <property type="protein sequence ID" value="CBX31519.1"/>
    <property type="molecule type" value="Genomic_DNA"/>
</dbReference>
<accession>E1YJR5</accession>